<feature type="repeat" description="TPR" evidence="1">
    <location>
        <begin position="167"/>
        <end position="200"/>
    </location>
</feature>
<dbReference type="Proteomes" id="UP000245168">
    <property type="component" value="Unassembled WGS sequence"/>
</dbReference>
<protein>
    <submittedName>
        <fullName evidence="3">Uncharacterized protein</fullName>
    </submittedName>
</protein>
<name>A0A2U2BUH9_9PROT</name>
<accession>A0A2U2BUH9</accession>
<dbReference type="EMBL" id="QEXV01000003">
    <property type="protein sequence ID" value="PWE17663.1"/>
    <property type="molecule type" value="Genomic_DNA"/>
</dbReference>
<comment type="caution">
    <text evidence="3">The sequence shown here is derived from an EMBL/GenBank/DDBJ whole genome shotgun (WGS) entry which is preliminary data.</text>
</comment>
<gene>
    <name evidence="3" type="ORF">DDZ18_08370</name>
</gene>
<dbReference type="PROSITE" id="PS50005">
    <property type="entry name" value="TPR"/>
    <property type="match status" value="1"/>
</dbReference>
<evidence type="ECO:0000313" key="4">
    <source>
        <dbReference type="Proteomes" id="UP000245168"/>
    </source>
</evidence>
<keyword evidence="2" id="KW-0812">Transmembrane</keyword>
<dbReference type="SMART" id="SM00028">
    <property type="entry name" value="TPR"/>
    <property type="match status" value="3"/>
</dbReference>
<organism evidence="3 4">
    <name type="scientific">Marinicauda salina</name>
    <dbReference type="NCBI Taxonomy" id="2135793"/>
    <lineage>
        <taxon>Bacteria</taxon>
        <taxon>Pseudomonadati</taxon>
        <taxon>Pseudomonadota</taxon>
        <taxon>Alphaproteobacteria</taxon>
        <taxon>Maricaulales</taxon>
        <taxon>Maricaulaceae</taxon>
        <taxon>Marinicauda</taxon>
    </lineage>
</organism>
<proteinExistence type="predicted"/>
<evidence type="ECO:0000313" key="3">
    <source>
        <dbReference type="EMBL" id="PWE17663.1"/>
    </source>
</evidence>
<dbReference type="Gene3D" id="1.25.40.10">
    <property type="entry name" value="Tetratricopeptide repeat domain"/>
    <property type="match status" value="1"/>
</dbReference>
<keyword evidence="2" id="KW-0472">Membrane</keyword>
<dbReference type="InterPro" id="IPR011990">
    <property type="entry name" value="TPR-like_helical_dom_sf"/>
</dbReference>
<dbReference type="Pfam" id="PF00515">
    <property type="entry name" value="TPR_1"/>
    <property type="match status" value="1"/>
</dbReference>
<dbReference type="SUPFAM" id="SSF48452">
    <property type="entry name" value="TPR-like"/>
    <property type="match status" value="1"/>
</dbReference>
<reference evidence="4" key="1">
    <citation type="submission" date="2018-05" db="EMBL/GenBank/DDBJ databases">
        <authorList>
            <person name="Liu B.-T."/>
        </authorList>
    </citation>
    <scope>NUCLEOTIDE SEQUENCE [LARGE SCALE GENOMIC DNA]</scope>
    <source>
        <strain evidence="4">WD6-1</strain>
    </source>
</reference>
<keyword evidence="4" id="KW-1185">Reference proteome</keyword>
<evidence type="ECO:0000256" key="2">
    <source>
        <dbReference type="SAM" id="Phobius"/>
    </source>
</evidence>
<dbReference type="AlphaFoldDB" id="A0A2U2BUH9"/>
<feature type="transmembrane region" description="Helical" evidence="2">
    <location>
        <begin position="20"/>
        <end position="45"/>
    </location>
</feature>
<dbReference type="InterPro" id="IPR019734">
    <property type="entry name" value="TPR_rpt"/>
</dbReference>
<sequence length="220" mass="23058">MDEGASMQNVERRNATVSAIAQAAMGGAIGLIMATLLASACALFLSGDANAQAASGPAFNDALEECEQGASAGAETGRALGACDFLLRSSDMDQAMRARVLVDRAVIALNRGDSRNARFDLEDAVRLAPELGEAHLNLSAALIATGSRQAAVEAARQALALDVEAAHWAWFNLGVAHEHLDRYDAAYEAYVQAAELAPDNELIQAQPARFLRHQPDGGAA</sequence>
<evidence type="ECO:0000256" key="1">
    <source>
        <dbReference type="PROSITE-ProRule" id="PRU00339"/>
    </source>
</evidence>
<keyword evidence="1" id="KW-0802">TPR repeat</keyword>
<keyword evidence="2" id="KW-1133">Transmembrane helix</keyword>